<dbReference type="Gene3D" id="3.30.1490.300">
    <property type="match status" value="1"/>
</dbReference>
<dbReference type="InterPro" id="IPR050696">
    <property type="entry name" value="FtsA/MreB"/>
</dbReference>
<dbReference type="SUPFAM" id="SSF53067">
    <property type="entry name" value="Actin-like ATPase domain"/>
    <property type="match status" value="2"/>
</dbReference>
<dbReference type="InterPro" id="IPR005883">
    <property type="entry name" value="PilM"/>
</dbReference>
<dbReference type="SMART" id="SM00842">
    <property type="entry name" value="FtsA"/>
    <property type="match status" value="1"/>
</dbReference>
<dbReference type="Gene3D" id="3.30.420.40">
    <property type="match status" value="2"/>
</dbReference>
<protein>
    <submittedName>
        <fullName evidence="2">Pilus assembly protein PilM</fullName>
    </submittedName>
</protein>
<dbReference type="PANTHER" id="PTHR32432">
    <property type="entry name" value="CELL DIVISION PROTEIN FTSA-RELATED"/>
    <property type="match status" value="1"/>
</dbReference>
<dbReference type="AlphaFoldDB" id="A0A1P8EKB4"/>
<dbReference type="STRING" id="487316.BEN76_11755"/>
<dbReference type="Proteomes" id="UP000185674">
    <property type="component" value="Chromosome"/>
</dbReference>
<dbReference type="GeneID" id="67512936"/>
<feature type="domain" description="SHS2" evidence="1">
    <location>
        <begin position="12"/>
        <end position="179"/>
    </location>
</feature>
<dbReference type="PIRSF" id="PIRSF019169">
    <property type="entry name" value="PilM"/>
    <property type="match status" value="1"/>
</dbReference>
<dbReference type="RefSeq" id="WP_004934220.1">
    <property type="nucleotide sequence ID" value="NZ_BBNM01000002.1"/>
</dbReference>
<proteinExistence type="predicted"/>
<dbReference type="InterPro" id="IPR043129">
    <property type="entry name" value="ATPase_NBD"/>
</dbReference>
<dbReference type="PANTHER" id="PTHR32432:SF3">
    <property type="entry name" value="ETHANOLAMINE UTILIZATION PROTEIN EUTJ"/>
    <property type="match status" value="1"/>
</dbReference>
<dbReference type="Pfam" id="PF11104">
    <property type="entry name" value="PilM_2"/>
    <property type="match status" value="1"/>
</dbReference>
<dbReference type="GO" id="GO:0051301">
    <property type="term" value="P:cell division"/>
    <property type="evidence" value="ECO:0007669"/>
    <property type="project" value="InterPro"/>
</dbReference>
<dbReference type="EMBL" id="CP016896">
    <property type="protein sequence ID" value="APV36654.1"/>
    <property type="molecule type" value="Genomic_DNA"/>
</dbReference>
<dbReference type="CDD" id="cd24049">
    <property type="entry name" value="ASKHA_NBD_PilM"/>
    <property type="match status" value="1"/>
</dbReference>
<dbReference type="NCBIfam" id="TIGR01175">
    <property type="entry name" value="pilM"/>
    <property type="match status" value="1"/>
</dbReference>
<organism evidence="2 3">
    <name type="scientific">Acinetobacter soli</name>
    <dbReference type="NCBI Taxonomy" id="487316"/>
    <lineage>
        <taxon>Bacteria</taxon>
        <taxon>Pseudomonadati</taxon>
        <taxon>Pseudomonadota</taxon>
        <taxon>Gammaproteobacteria</taxon>
        <taxon>Moraxellales</taxon>
        <taxon>Moraxellaceae</taxon>
        <taxon>Acinetobacter</taxon>
    </lineage>
</organism>
<evidence type="ECO:0000313" key="2">
    <source>
        <dbReference type="EMBL" id="APV36654.1"/>
    </source>
</evidence>
<dbReference type="InterPro" id="IPR003494">
    <property type="entry name" value="SHS2_FtsA"/>
</dbReference>
<dbReference type="eggNOG" id="COG4972">
    <property type="taxonomic scope" value="Bacteria"/>
</dbReference>
<evidence type="ECO:0000313" key="3">
    <source>
        <dbReference type="Proteomes" id="UP000185674"/>
    </source>
</evidence>
<evidence type="ECO:0000259" key="1">
    <source>
        <dbReference type="SMART" id="SM00842"/>
    </source>
</evidence>
<accession>A0A1P8EKB4</accession>
<name>A0A1P8EKB4_9GAMM</name>
<reference evidence="2 3" key="1">
    <citation type="submission" date="2016-08" db="EMBL/GenBank/DDBJ databases">
        <title>Complete genome sequence of Acinetobacter baylyi strain GFJ2.</title>
        <authorList>
            <person name="Tabata M."/>
            <person name="Kuboki S."/>
            <person name="Gibu N."/>
            <person name="Kinouchi Y."/>
            <person name="Vangnai A."/>
            <person name="Kasai D."/>
            <person name="Fukuda M."/>
        </authorList>
    </citation>
    <scope>NUCLEOTIDE SEQUENCE [LARGE SCALE GENOMIC DNA]</scope>
    <source>
        <strain evidence="2 3">GFJ2</strain>
    </source>
</reference>
<sequence length="356" mass="39427">MLRLYRKTNKGLVGVDISSTSVKVLELSAKNDRYCVESYGLIPLQESSVVEKNILNPEAVADALTRAINLANPQATQAAIAVPTSMVVHKLIEMDADMTDDEREVQIRMDAERFIPFPLDEVSLDFEVTPERPANPNRVNVLIAATRTENVDTRVEVLELAGLTPKVADVESYAMERAFQVFADTLPMGVSTVGILDIGHTMTTLSVMQKGKIIYTREQVFGGKQLTQDVQKRYGMSYEEAGRAKKDGSLPEDFTAEVFEPYLEALVQQAARSLQFFFSSSQYNEIDHILLAGGNANIPGLARLLQQKLGYRVTVANPFLQMDFSPQVDVRKIENDAASLMVACGLALRSFDDDTH</sequence>
<gene>
    <name evidence="2" type="ORF">BEN76_11755</name>
</gene>
<dbReference type="KEGG" id="asol:BEN76_11755"/>